<evidence type="ECO:0000259" key="9">
    <source>
        <dbReference type="PROSITE" id="PS00716"/>
    </source>
</evidence>
<dbReference type="Pfam" id="PF04542">
    <property type="entry name" value="Sigma70_r2"/>
    <property type="match status" value="1"/>
</dbReference>
<feature type="compositionally biased region" description="Basic and acidic residues" evidence="7">
    <location>
        <begin position="13"/>
        <end position="22"/>
    </location>
</feature>
<dbReference type="PROSITE" id="PS00715">
    <property type="entry name" value="SIGMA70_1"/>
    <property type="match status" value="1"/>
</dbReference>
<keyword evidence="3 6" id="KW-0731">Sigma factor</keyword>
<name>A0A8J3FT67_9PSEU</name>
<dbReference type="Gene3D" id="1.10.10.10">
    <property type="entry name" value="Winged helix-like DNA-binding domain superfamily/Winged helix DNA-binding domain"/>
    <property type="match status" value="2"/>
</dbReference>
<dbReference type="InterPro" id="IPR036388">
    <property type="entry name" value="WH-like_DNA-bd_sf"/>
</dbReference>
<evidence type="ECO:0000256" key="5">
    <source>
        <dbReference type="ARBA" id="ARBA00023163"/>
    </source>
</evidence>
<evidence type="ECO:0000313" key="11">
    <source>
        <dbReference type="Proteomes" id="UP000637578"/>
    </source>
</evidence>
<dbReference type="InterPro" id="IPR007624">
    <property type="entry name" value="RNA_pol_sigma70_r3"/>
</dbReference>
<protein>
    <recommendedName>
        <fullName evidence="6">RNA polymerase sigma factor</fullName>
    </recommendedName>
</protein>
<dbReference type="InterPro" id="IPR014284">
    <property type="entry name" value="RNA_pol_sigma-70_dom"/>
</dbReference>
<dbReference type="AlphaFoldDB" id="A0A8J3FT67"/>
<evidence type="ECO:0000256" key="2">
    <source>
        <dbReference type="ARBA" id="ARBA00023015"/>
    </source>
</evidence>
<dbReference type="PROSITE" id="PS00716">
    <property type="entry name" value="SIGMA70_2"/>
    <property type="match status" value="1"/>
</dbReference>
<dbReference type="InterPro" id="IPR050239">
    <property type="entry name" value="Sigma-70_RNA_pol_init_factors"/>
</dbReference>
<dbReference type="Pfam" id="PF04545">
    <property type="entry name" value="Sigma70_r4"/>
    <property type="match status" value="1"/>
</dbReference>
<dbReference type="PANTHER" id="PTHR30603">
    <property type="entry name" value="RNA POLYMERASE SIGMA FACTOR RPO"/>
    <property type="match status" value="1"/>
</dbReference>
<dbReference type="CDD" id="cd06171">
    <property type="entry name" value="Sigma70_r4"/>
    <property type="match status" value="1"/>
</dbReference>
<dbReference type="RefSeq" id="WP_189055646.1">
    <property type="nucleotide sequence ID" value="NZ_BMMK01000005.1"/>
</dbReference>
<dbReference type="NCBIfam" id="TIGR02937">
    <property type="entry name" value="sigma70-ECF"/>
    <property type="match status" value="1"/>
</dbReference>
<accession>A0A8J3FT67</accession>
<dbReference type="EMBL" id="BMMK01000005">
    <property type="protein sequence ID" value="GGM46617.1"/>
    <property type="molecule type" value="Genomic_DNA"/>
</dbReference>
<reference evidence="10" key="2">
    <citation type="submission" date="2020-09" db="EMBL/GenBank/DDBJ databases">
        <authorList>
            <person name="Sun Q."/>
            <person name="Zhou Y."/>
        </authorList>
    </citation>
    <scope>NUCLEOTIDE SEQUENCE</scope>
    <source>
        <strain evidence="10">CGMCC 4.5737</strain>
    </source>
</reference>
<dbReference type="GO" id="GO:0003677">
    <property type="term" value="F:DNA binding"/>
    <property type="evidence" value="ECO:0007669"/>
    <property type="project" value="UniProtKB-KW"/>
</dbReference>
<evidence type="ECO:0000256" key="4">
    <source>
        <dbReference type="ARBA" id="ARBA00023125"/>
    </source>
</evidence>
<comment type="function">
    <text evidence="6">Sigma factors are initiation factors that promote the attachment of RNA polymerase to specific initiation sites and are then released.</text>
</comment>
<comment type="caution">
    <text evidence="10">The sequence shown here is derived from an EMBL/GenBank/DDBJ whole genome shotgun (WGS) entry which is preliminary data.</text>
</comment>
<dbReference type="InterPro" id="IPR013324">
    <property type="entry name" value="RNA_pol_sigma_r3/r4-like"/>
</dbReference>
<dbReference type="InterPro" id="IPR000943">
    <property type="entry name" value="RNA_pol_sigma70"/>
</dbReference>
<evidence type="ECO:0000313" key="10">
    <source>
        <dbReference type="EMBL" id="GGM46617.1"/>
    </source>
</evidence>
<evidence type="ECO:0000259" key="8">
    <source>
        <dbReference type="PROSITE" id="PS00715"/>
    </source>
</evidence>
<reference evidence="10" key="1">
    <citation type="journal article" date="2014" name="Int. J. Syst. Evol. Microbiol.">
        <title>Complete genome sequence of Corynebacterium casei LMG S-19264T (=DSM 44701T), isolated from a smear-ripened cheese.</title>
        <authorList>
            <consortium name="US DOE Joint Genome Institute (JGI-PGF)"/>
            <person name="Walter F."/>
            <person name="Albersmeier A."/>
            <person name="Kalinowski J."/>
            <person name="Ruckert C."/>
        </authorList>
    </citation>
    <scope>NUCLEOTIDE SEQUENCE</scope>
    <source>
        <strain evidence="10">CGMCC 4.5737</strain>
    </source>
</reference>
<sequence>MTTTLNATPRPVAEPREPHDDADLTGQYLAQVGETPLLTAAEEVALAKRIEAGVYAARLLAEADRGERAVSADHRRELAALAREGWCAKDHMIRANLRLVISVAKKYLRRGLPFLDLIQEGNLGLIRAVEKFDYQRGFKFSTYAVWWIRQAIERALADKTRTIRLPVHVVEDVHRLGRLERRLLAQLGREPTVAELAAEADLSPERVEELRRVARDAVSFDTPVGEDGETRVADLIEDREVLQAHDVVEYRALAAELRAVVGSLPPREALIITLRFGLHDGRQRTLQEVAERLGLTRERIRQLEKHALAQLKEPERREPLLSWAS</sequence>
<feature type="domain" description="RNA polymerase sigma-70" evidence="9">
    <location>
        <begin position="285"/>
        <end position="311"/>
    </location>
</feature>
<feature type="domain" description="RNA polymerase sigma-70" evidence="8">
    <location>
        <begin position="116"/>
        <end position="129"/>
    </location>
</feature>
<dbReference type="GO" id="GO:0016987">
    <property type="term" value="F:sigma factor activity"/>
    <property type="evidence" value="ECO:0007669"/>
    <property type="project" value="UniProtKB-KW"/>
</dbReference>
<keyword evidence="11" id="KW-1185">Reference proteome</keyword>
<dbReference type="Gene3D" id="1.10.601.10">
    <property type="entry name" value="RNA Polymerase Primary Sigma Factor"/>
    <property type="match status" value="1"/>
</dbReference>
<dbReference type="PANTHER" id="PTHR30603:SF60">
    <property type="entry name" value="RNA POLYMERASE SIGMA FACTOR RPOD"/>
    <property type="match status" value="1"/>
</dbReference>
<dbReference type="Pfam" id="PF00140">
    <property type="entry name" value="Sigma70_r1_2"/>
    <property type="match status" value="1"/>
</dbReference>
<dbReference type="InterPro" id="IPR007627">
    <property type="entry name" value="RNA_pol_sigma70_r2"/>
</dbReference>
<dbReference type="InterPro" id="IPR009042">
    <property type="entry name" value="RNA_pol_sigma70_r1_2"/>
</dbReference>
<dbReference type="GO" id="GO:0006352">
    <property type="term" value="P:DNA-templated transcription initiation"/>
    <property type="evidence" value="ECO:0007669"/>
    <property type="project" value="InterPro"/>
</dbReference>
<keyword evidence="5 6" id="KW-0804">Transcription</keyword>
<dbReference type="Proteomes" id="UP000637578">
    <property type="component" value="Unassembled WGS sequence"/>
</dbReference>
<evidence type="ECO:0000256" key="1">
    <source>
        <dbReference type="ARBA" id="ARBA00007788"/>
    </source>
</evidence>
<keyword evidence="4 6" id="KW-0238">DNA-binding</keyword>
<gene>
    <name evidence="10" type="primary">hrdC</name>
    <name evidence="10" type="ORF">GCM10012275_17090</name>
</gene>
<dbReference type="InterPro" id="IPR007630">
    <property type="entry name" value="RNA_pol_sigma70_r4"/>
</dbReference>
<dbReference type="SUPFAM" id="SSF88659">
    <property type="entry name" value="Sigma3 and sigma4 domains of RNA polymerase sigma factors"/>
    <property type="match status" value="2"/>
</dbReference>
<dbReference type="InterPro" id="IPR013325">
    <property type="entry name" value="RNA_pol_sigma_r2"/>
</dbReference>
<feature type="region of interest" description="Disordered" evidence="7">
    <location>
        <begin position="1"/>
        <end position="22"/>
    </location>
</feature>
<evidence type="ECO:0000256" key="3">
    <source>
        <dbReference type="ARBA" id="ARBA00023082"/>
    </source>
</evidence>
<evidence type="ECO:0000256" key="7">
    <source>
        <dbReference type="SAM" id="MobiDB-lite"/>
    </source>
</evidence>
<dbReference type="Pfam" id="PF04539">
    <property type="entry name" value="Sigma70_r3"/>
    <property type="match status" value="1"/>
</dbReference>
<proteinExistence type="inferred from homology"/>
<evidence type="ECO:0000256" key="6">
    <source>
        <dbReference type="RuleBase" id="RU362124"/>
    </source>
</evidence>
<keyword evidence="2 6" id="KW-0805">Transcription regulation</keyword>
<organism evidence="10 11">
    <name type="scientific">Longimycelium tulufanense</name>
    <dbReference type="NCBI Taxonomy" id="907463"/>
    <lineage>
        <taxon>Bacteria</taxon>
        <taxon>Bacillati</taxon>
        <taxon>Actinomycetota</taxon>
        <taxon>Actinomycetes</taxon>
        <taxon>Pseudonocardiales</taxon>
        <taxon>Pseudonocardiaceae</taxon>
        <taxon>Longimycelium</taxon>
    </lineage>
</organism>
<comment type="similarity">
    <text evidence="1 6">Belongs to the sigma-70 factor family.</text>
</comment>
<dbReference type="SUPFAM" id="SSF88946">
    <property type="entry name" value="Sigma2 domain of RNA polymerase sigma factors"/>
    <property type="match status" value="1"/>
</dbReference>
<dbReference type="FunFam" id="1.10.601.10:FF:000001">
    <property type="entry name" value="RNA polymerase sigma factor SigA"/>
    <property type="match status" value="1"/>
</dbReference>
<dbReference type="PRINTS" id="PR00046">
    <property type="entry name" value="SIGMA70FCT"/>
</dbReference>